<keyword evidence="4" id="KW-1185">Reference proteome</keyword>
<dbReference type="Proteomes" id="UP000054558">
    <property type="component" value="Unassembled WGS sequence"/>
</dbReference>
<dbReference type="OrthoDB" id="2735536at2759"/>
<dbReference type="GO" id="GO:0006694">
    <property type="term" value="P:steroid biosynthetic process"/>
    <property type="evidence" value="ECO:0007669"/>
    <property type="project" value="InterPro"/>
</dbReference>
<dbReference type="InterPro" id="IPR051783">
    <property type="entry name" value="NAD(P)-dependent_oxidoreduct"/>
</dbReference>
<evidence type="ECO:0000256" key="1">
    <source>
        <dbReference type="RuleBase" id="RU004475"/>
    </source>
</evidence>
<dbReference type="PANTHER" id="PTHR48079">
    <property type="entry name" value="PROTEIN YEEZ"/>
    <property type="match status" value="1"/>
</dbReference>
<keyword evidence="1" id="KW-0560">Oxidoreductase</keyword>
<accession>A0A1Y1HSI5</accession>
<dbReference type="InterPro" id="IPR036291">
    <property type="entry name" value="NAD(P)-bd_dom_sf"/>
</dbReference>
<dbReference type="PANTHER" id="PTHR48079:SF6">
    <property type="entry name" value="NAD(P)-BINDING DOMAIN-CONTAINING PROTEIN-RELATED"/>
    <property type="match status" value="1"/>
</dbReference>
<dbReference type="OMA" id="EWYGESK"/>
<dbReference type="GO" id="GO:0004029">
    <property type="term" value="F:aldehyde dehydrogenase (NAD+) activity"/>
    <property type="evidence" value="ECO:0000318"/>
    <property type="project" value="GO_Central"/>
</dbReference>
<dbReference type="EMBL" id="DF237034">
    <property type="protein sequence ID" value="GAQ81590.1"/>
    <property type="molecule type" value="Genomic_DNA"/>
</dbReference>
<dbReference type="Pfam" id="PF01073">
    <property type="entry name" value="3Beta_HSD"/>
    <property type="match status" value="1"/>
</dbReference>
<gene>
    <name evidence="3" type="ORF">KFL_000850060</name>
</gene>
<protein>
    <submittedName>
        <fullName evidence="3">Sterol-4alpha-carboxylate 3-dehydrogenase (Decarboxylating)</fullName>
    </submittedName>
</protein>
<reference evidence="3 4" key="1">
    <citation type="journal article" date="2014" name="Nat. Commun.">
        <title>Klebsormidium flaccidum genome reveals primary factors for plant terrestrial adaptation.</title>
        <authorList>
            <person name="Hori K."/>
            <person name="Maruyama F."/>
            <person name="Fujisawa T."/>
            <person name="Togashi T."/>
            <person name="Yamamoto N."/>
            <person name="Seo M."/>
            <person name="Sato S."/>
            <person name="Yamada T."/>
            <person name="Mori H."/>
            <person name="Tajima N."/>
            <person name="Moriyama T."/>
            <person name="Ikeuchi M."/>
            <person name="Watanabe M."/>
            <person name="Wada H."/>
            <person name="Kobayashi K."/>
            <person name="Saito M."/>
            <person name="Masuda T."/>
            <person name="Sasaki-Sekimoto Y."/>
            <person name="Mashiguchi K."/>
            <person name="Awai K."/>
            <person name="Shimojima M."/>
            <person name="Masuda S."/>
            <person name="Iwai M."/>
            <person name="Nobusawa T."/>
            <person name="Narise T."/>
            <person name="Kondo S."/>
            <person name="Saito H."/>
            <person name="Sato R."/>
            <person name="Murakawa M."/>
            <person name="Ihara Y."/>
            <person name="Oshima-Yamada Y."/>
            <person name="Ohtaka K."/>
            <person name="Satoh M."/>
            <person name="Sonobe K."/>
            <person name="Ishii M."/>
            <person name="Ohtani R."/>
            <person name="Kanamori-Sato M."/>
            <person name="Honoki R."/>
            <person name="Miyazaki D."/>
            <person name="Mochizuki H."/>
            <person name="Umetsu J."/>
            <person name="Higashi K."/>
            <person name="Shibata D."/>
            <person name="Kamiya Y."/>
            <person name="Sato N."/>
            <person name="Nakamura Y."/>
            <person name="Tabata S."/>
            <person name="Ida S."/>
            <person name="Kurokawa K."/>
            <person name="Ohta H."/>
        </authorList>
    </citation>
    <scope>NUCLEOTIDE SEQUENCE [LARGE SCALE GENOMIC DNA]</scope>
    <source>
        <strain evidence="3 4">NIES-2285</strain>
    </source>
</reference>
<organism evidence="3 4">
    <name type="scientific">Klebsormidium nitens</name>
    <name type="common">Green alga</name>
    <name type="synonym">Ulothrix nitens</name>
    <dbReference type="NCBI Taxonomy" id="105231"/>
    <lineage>
        <taxon>Eukaryota</taxon>
        <taxon>Viridiplantae</taxon>
        <taxon>Streptophyta</taxon>
        <taxon>Klebsormidiophyceae</taxon>
        <taxon>Klebsormidiales</taxon>
        <taxon>Klebsormidiaceae</taxon>
        <taxon>Klebsormidium</taxon>
    </lineage>
</organism>
<dbReference type="Gene3D" id="3.40.50.720">
    <property type="entry name" value="NAD(P)-binding Rossmann-like Domain"/>
    <property type="match status" value="1"/>
</dbReference>
<name>A0A1Y1HSI5_KLENI</name>
<dbReference type="SUPFAM" id="SSF51735">
    <property type="entry name" value="NAD(P)-binding Rossmann-fold domains"/>
    <property type="match status" value="1"/>
</dbReference>
<dbReference type="STRING" id="105231.A0A1Y1HSI5"/>
<evidence type="ECO:0000259" key="2">
    <source>
        <dbReference type="Pfam" id="PF01073"/>
    </source>
</evidence>
<comment type="similarity">
    <text evidence="1">Belongs to the 3-beta-HSD family.</text>
</comment>
<dbReference type="GO" id="GO:0016616">
    <property type="term" value="F:oxidoreductase activity, acting on the CH-OH group of donors, NAD or NADP as acceptor"/>
    <property type="evidence" value="ECO:0007669"/>
    <property type="project" value="InterPro"/>
</dbReference>
<evidence type="ECO:0000313" key="4">
    <source>
        <dbReference type="Proteomes" id="UP000054558"/>
    </source>
</evidence>
<evidence type="ECO:0000313" key="3">
    <source>
        <dbReference type="EMBL" id="GAQ81590.1"/>
    </source>
</evidence>
<sequence>MSTMKVFVTGASGFIGTQLTPFLRYHGDSVVALSRSSAADEKIRKASDVVPTKGLPPNGKRPEVGTVEIVRGDLTAEDVLKKGMQGCDVVIHAAAKIDGWGPYSDFQKITVEGTRNTLAAARAAGVAQFVFISSEAVLVKADGSIGSVDETTPVDPPPWAPYSRSKAEAEKLVLQANSPPDFETVVVRPRFVWGRGDSVMRPTLTQQFNDGSWRWITPLAVSSTSHVINVCHALRLAAQARGRGGQVYFVTDGPPRLLKDFLLQYVASQPGVKQPTATVPFWLLWYRESALENVPLLGYGVTREPLIGRQDLALIGRDVRIDDSKIRRELGYEPVVSVEEGVEDANA</sequence>
<dbReference type="InterPro" id="IPR002225">
    <property type="entry name" value="3Beta_OHSteriod_DH/Estase"/>
</dbReference>
<proteinExistence type="inferred from homology"/>
<dbReference type="GO" id="GO:0005737">
    <property type="term" value="C:cytoplasm"/>
    <property type="evidence" value="ECO:0000318"/>
    <property type="project" value="GO_Central"/>
</dbReference>
<dbReference type="AlphaFoldDB" id="A0A1Y1HSI5"/>
<feature type="domain" description="3-beta hydroxysteroid dehydrogenase/isomerase" evidence="2">
    <location>
        <begin position="8"/>
        <end position="276"/>
    </location>
</feature>